<dbReference type="RefSeq" id="WP_147027650.1">
    <property type="nucleotide sequence ID" value="NZ_BJZU01000090.1"/>
</dbReference>
<reference evidence="2 4" key="3">
    <citation type="submission" date="2019-07" db="EMBL/GenBank/DDBJ databases">
        <title>Whole genome shotgun sequence of Methylobacterium oxalidis NBRC 107715.</title>
        <authorList>
            <person name="Hosoyama A."/>
            <person name="Uohara A."/>
            <person name="Ohji S."/>
            <person name="Ichikawa N."/>
        </authorList>
    </citation>
    <scope>NUCLEOTIDE SEQUENCE [LARGE SCALE GENOMIC DNA]</scope>
    <source>
        <strain evidence="2 4">NBRC 107715</strain>
    </source>
</reference>
<dbReference type="EMBL" id="BSPK01000112">
    <property type="protein sequence ID" value="GLS67534.1"/>
    <property type="molecule type" value="Genomic_DNA"/>
</dbReference>
<evidence type="ECO:0008006" key="6">
    <source>
        <dbReference type="Google" id="ProtNLM"/>
    </source>
</evidence>
<name>A0A512J8D0_9HYPH</name>
<organism evidence="2 4">
    <name type="scientific">Methylobacterium oxalidis</name>
    <dbReference type="NCBI Taxonomy" id="944322"/>
    <lineage>
        <taxon>Bacteria</taxon>
        <taxon>Pseudomonadati</taxon>
        <taxon>Pseudomonadota</taxon>
        <taxon>Alphaproteobacteria</taxon>
        <taxon>Hyphomicrobiales</taxon>
        <taxon>Methylobacteriaceae</taxon>
        <taxon>Methylobacterium</taxon>
    </lineage>
</organism>
<reference evidence="5" key="2">
    <citation type="journal article" date="2019" name="Int. J. Syst. Evol. Microbiol.">
        <title>The Global Catalogue of Microorganisms (GCM) 10K type strain sequencing project: providing services to taxonomists for standard genome sequencing and annotation.</title>
        <authorList>
            <consortium name="The Broad Institute Genomics Platform"/>
            <consortium name="The Broad Institute Genome Sequencing Center for Infectious Disease"/>
            <person name="Wu L."/>
            <person name="Ma J."/>
        </authorList>
    </citation>
    <scope>NUCLEOTIDE SEQUENCE [LARGE SCALE GENOMIC DNA]</scope>
    <source>
        <strain evidence="5">NBRC 107715</strain>
    </source>
</reference>
<keyword evidence="5" id="KW-1185">Reference proteome</keyword>
<evidence type="ECO:0000313" key="3">
    <source>
        <dbReference type="EMBL" id="GLS67534.1"/>
    </source>
</evidence>
<reference evidence="3" key="1">
    <citation type="journal article" date="2014" name="Int. J. Syst. Evol. Microbiol.">
        <title>Complete genome of a new Firmicutes species belonging to the dominant human colonic microbiota ('Ruminococcus bicirculans') reveals two chromosomes and a selective capacity to utilize plant glucans.</title>
        <authorList>
            <consortium name="NISC Comparative Sequencing Program"/>
            <person name="Wegmann U."/>
            <person name="Louis P."/>
            <person name="Goesmann A."/>
            <person name="Henrissat B."/>
            <person name="Duncan S.H."/>
            <person name="Flint H.J."/>
        </authorList>
    </citation>
    <scope>NUCLEOTIDE SEQUENCE</scope>
    <source>
        <strain evidence="3">NBRC 107715</strain>
    </source>
</reference>
<dbReference type="AlphaFoldDB" id="A0A512J8D0"/>
<protein>
    <recommendedName>
        <fullName evidence="6">Cell division protein FtsL</fullName>
    </recommendedName>
</protein>
<feature type="region of interest" description="Disordered" evidence="1">
    <location>
        <begin position="103"/>
        <end position="168"/>
    </location>
</feature>
<comment type="caution">
    <text evidence="2">The sequence shown here is derived from an EMBL/GenBank/DDBJ whole genome shotgun (WGS) entry which is preliminary data.</text>
</comment>
<dbReference type="OrthoDB" id="7165680at2"/>
<dbReference type="EMBL" id="BJZU01000090">
    <property type="protein sequence ID" value="GEP06119.1"/>
    <property type="molecule type" value="Genomic_DNA"/>
</dbReference>
<dbReference type="Proteomes" id="UP001156856">
    <property type="component" value="Unassembled WGS sequence"/>
</dbReference>
<proteinExistence type="predicted"/>
<evidence type="ECO:0000313" key="5">
    <source>
        <dbReference type="Proteomes" id="UP001156856"/>
    </source>
</evidence>
<evidence type="ECO:0000256" key="1">
    <source>
        <dbReference type="SAM" id="MobiDB-lite"/>
    </source>
</evidence>
<evidence type="ECO:0000313" key="2">
    <source>
        <dbReference type="EMBL" id="GEP06119.1"/>
    </source>
</evidence>
<accession>A0A512J8D0</accession>
<evidence type="ECO:0000313" key="4">
    <source>
        <dbReference type="Proteomes" id="UP000321960"/>
    </source>
</evidence>
<gene>
    <name evidence="3" type="ORF">GCM10007888_59180</name>
    <name evidence="2" type="ORF">MOX02_41570</name>
</gene>
<dbReference type="Proteomes" id="UP000321960">
    <property type="component" value="Unassembled WGS sequence"/>
</dbReference>
<feature type="compositionally biased region" description="Low complexity" evidence="1">
    <location>
        <begin position="118"/>
        <end position="168"/>
    </location>
</feature>
<sequence>MIRLLNVLAVLGLVASAIYAYSTKYETLNLAGQVSKLKSQLHKERQAVAVLRAEWQLLTRPDRLQAAVEKHIALEPIGTEHLARLSDLPARPERGDEIGRLLAATATPKEKPGPAEPRTTGSITRTVTTTTRTTTTTTRPAATHTPRSASAGASAGASATAFPTTASR</sequence>
<reference evidence="3" key="4">
    <citation type="submission" date="2023-01" db="EMBL/GenBank/DDBJ databases">
        <title>Draft genome sequence of Methylobacterium oxalidis strain NBRC 107715.</title>
        <authorList>
            <person name="Sun Q."/>
            <person name="Mori K."/>
        </authorList>
    </citation>
    <scope>NUCLEOTIDE SEQUENCE</scope>
    <source>
        <strain evidence="3">NBRC 107715</strain>
    </source>
</reference>